<dbReference type="PROSITE" id="PS50977">
    <property type="entry name" value="HTH_TETR_2"/>
    <property type="match status" value="1"/>
</dbReference>
<feature type="domain" description="HTH tetR-type" evidence="5">
    <location>
        <begin position="24"/>
        <end position="84"/>
    </location>
</feature>
<dbReference type="RefSeq" id="WP_310058458.1">
    <property type="nucleotide sequence ID" value="NZ_JAVDVQ010000011.1"/>
</dbReference>
<dbReference type="InterPro" id="IPR009057">
    <property type="entry name" value="Homeodomain-like_sf"/>
</dbReference>
<name>A0ABU1UEI0_9MICC</name>
<evidence type="ECO:0000256" key="3">
    <source>
        <dbReference type="ARBA" id="ARBA00023163"/>
    </source>
</evidence>
<keyword evidence="3" id="KW-0804">Transcription</keyword>
<evidence type="ECO:0000313" key="6">
    <source>
        <dbReference type="EMBL" id="MDR7083558.1"/>
    </source>
</evidence>
<dbReference type="Pfam" id="PF00440">
    <property type="entry name" value="TetR_N"/>
    <property type="match status" value="1"/>
</dbReference>
<gene>
    <name evidence="6" type="ORF">J2X01_002852</name>
</gene>
<feature type="DNA-binding region" description="H-T-H motif" evidence="4">
    <location>
        <begin position="47"/>
        <end position="66"/>
    </location>
</feature>
<dbReference type="InterPro" id="IPR050109">
    <property type="entry name" value="HTH-type_TetR-like_transc_reg"/>
</dbReference>
<evidence type="ECO:0000256" key="4">
    <source>
        <dbReference type="PROSITE-ProRule" id="PRU00335"/>
    </source>
</evidence>
<comment type="caution">
    <text evidence="6">The sequence shown here is derived from an EMBL/GenBank/DDBJ whole genome shotgun (WGS) entry which is preliminary data.</text>
</comment>
<dbReference type="Gene3D" id="1.10.357.10">
    <property type="entry name" value="Tetracycline Repressor, domain 2"/>
    <property type="match status" value="1"/>
</dbReference>
<accession>A0ABU1UEI0</accession>
<evidence type="ECO:0000256" key="1">
    <source>
        <dbReference type="ARBA" id="ARBA00023015"/>
    </source>
</evidence>
<evidence type="ECO:0000313" key="7">
    <source>
        <dbReference type="Proteomes" id="UP001252243"/>
    </source>
</evidence>
<sequence>MTNARTTRAADAGTPQATRGRPIVVTAEHIEAVALRLWSERGFHEVSVAEVAAEVGVTARTIFRRYPTKADIVWGPLTASFQILTEALEQTSPRAPLLGRARTALVGMIRDGDTDPTARHRIRIVGRTPELQSSTSAPFLLWRQSLYDFAVAQPGVDDLRAQVFAWSAQSTALAGLIWWVTQDPGTAPWQAVDEAFAHLMD</sequence>
<dbReference type="InterPro" id="IPR001647">
    <property type="entry name" value="HTH_TetR"/>
</dbReference>
<proteinExistence type="predicted"/>
<keyword evidence="2 4" id="KW-0238">DNA-binding</keyword>
<dbReference type="PANTHER" id="PTHR30055:SF234">
    <property type="entry name" value="HTH-TYPE TRANSCRIPTIONAL REGULATOR BETI"/>
    <property type="match status" value="1"/>
</dbReference>
<dbReference type="InterPro" id="IPR041347">
    <property type="entry name" value="MftR_C"/>
</dbReference>
<dbReference type="Pfam" id="PF17754">
    <property type="entry name" value="TetR_C_14"/>
    <property type="match status" value="1"/>
</dbReference>
<keyword evidence="1" id="KW-0805">Transcription regulation</keyword>
<dbReference type="Gene3D" id="1.10.10.60">
    <property type="entry name" value="Homeodomain-like"/>
    <property type="match status" value="1"/>
</dbReference>
<protein>
    <submittedName>
        <fullName evidence="6">AcrR family transcriptional regulator</fullName>
    </submittedName>
</protein>
<evidence type="ECO:0000256" key="2">
    <source>
        <dbReference type="ARBA" id="ARBA00023125"/>
    </source>
</evidence>
<dbReference type="SUPFAM" id="SSF46689">
    <property type="entry name" value="Homeodomain-like"/>
    <property type="match status" value="1"/>
</dbReference>
<organism evidence="6 7">
    <name type="scientific">Arthrobacter ginsengisoli</name>
    <dbReference type="NCBI Taxonomy" id="1356565"/>
    <lineage>
        <taxon>Bacteria</taxon>
        <taxon>Bacillati</taxon>
        <taxon>Actinomycetota</taxon>
        <taxon>Actinomycetes</taxon>
        <taxon>Micrococcales</taxon>
        <taxon>Micrococcaceae</taxon>
        <taxon>Arthrobacter</taxon>
    </lineage>
</organism>
<dbReference type="Proteomes" id="UP001252243">
    <property type="component" value="Unassembled WGS sequence"/>
</dbReference>
<keyword evidence="7" id="KW-1185">Reference proteome</keyword>
<dbReference type="PANTHER" id="PTHR30055">
    <property type="entry name" value="HTH-TYPE TRANSCRIPTIONAL REGULATOR RUTR"/>
    <property type="match status" value="1"/>
</dbReference>
<dbReference type="EMBL" id="JAVDVQ010000011">
    <property type="protein sequence ID" value="MDR7083558.1"/>
    <property type="molecule type" value="Genomic_DNA"/>
</dbReference>
<evidence type="ECO:0000259" key="5">
    <source>
        <dbReference type="PROSITE" id="PS50977"/>
    </source>
</evidence>
<reference evidence="6 7" key="1">
    <citation type="submission" date="2023-07" db="EMBL/GenBank/DDBJ databases">
        <title>Sorghum-associated microbial communities from plants grown in Nebraska, USA.</title>
        <authorList>
            <person name="Schachtman D."/>
        </authorList>
    </citation>
    <scope>NUCLEOTIDE SEQUENCE [LARGE SCALE GENOMIC DNA]</scope>
    <source>
        <strain evidence="6 7">BE167</strain>
    </source>
</reference>